<dbReference type="GeneID" id="66859427"/>
<dbReference type="RefSeq" id="WP_003982057.1">
    <property type="nucleotide sequence ID" value="NZ_CP043497.1"/>
</dbReference>
<proteinExistence type="inferred from homology"/>
<keyword evidence="4 8" id="KW-1003">Cell membrane</keyword>
<comment type="similarity">
    <text evidence="2 8">Belongs to the 4-toluene sulfonate uptake permease (TSUP) (TC 2.A.102) family.</text>
</comment>
<feature type="transmembrane region" description="Helical" evidence="8">
    <location>
        <begin position="42"/>
        <end position="61"/>
    </location>
</feature>
<evidence type="ECO:0000313" key="10">
    <source>
        <dbReference type="Proteomes" id="UP000829494"/>
    </source>
</evidence>
<evidence type="ECO:0000256" key="8">
    <source>
        <dbReference type="RuleBase" id="RU363041"/>
    </source>
</evidence>
<feature type="transmembrane region" description="Helical" evidence="8">
    <location>
        <begin position="138"/>
        <end position="167"/>
    </location>
</feature>
<name>A0ABY3YVX5_STRRM</name>
<comment type="subcellular location">
    <subcellularLocation>
        <location evidence="1 8">Cell membrane</location>
        <topology evidence="1 8">Multi-pass membrane protein</topology>
    </subcellularLocation>
</comment>
<evidence type="ECO:0000256" key="5">
    <source>
        <dbReference type="ARBA" id="ARBA00022692"/>
    </source>
</evidence>
<evidence type="ECO:0000256" key="1">
    <source>
        <dbReference type="ARBA" id="ARBA00004651"/>
    </source>
</evidence>
<accession>A0ABY3YVX5</accession>
<dbReference type="InterPro" id="IPR002781">
    <property type="entry name" value="TM_pro_TauE-like"/>
</dbReference>
<keyword evidence="6 8" id="KW-1133">Transmembrane helix</keyword>
<dbReference type="Proteomes" id="UP000829494">
    <property type="component" value="Chromosome"/>
</dbReference>
<feature type="transmembrane region" description="Helical" evidence="8">
    <location>
        <begin position="179"/>
        <end position="200"/>
    </location>
</feature>
<sequence>MSIPHFALLTAAGVAAGLTGTVAGLASLFSYPALLAAGLSPTTANVTNTVSLAIGNITVVPSSRRELAGQSSAVLRLGLVVVLGSAAGAALLLATPPGVFQRVVPFLVGGASVAILVRRPARDTLGSGEPKPPESTTWLTVLGMFAVALYSGYFAAASGVVMLALLLATTSESLLRSNALKNVLVGVADLVAAAGFVLFGTVSWLNALPLALGLLLGSWLGPPLARSLPTALLRVGIALAGLALAVKLAVEAY</sequence>
<evidence type="ECO:0000313" key="9">
    <source>
        <dbReference type="EMBL" id="UNZ01497.1"/>
    </source>
</evidence>
<dbReference type="EMBL" id="CP094298">
    <property type="protein sequence ID" value="UNZ01497.1"/>
    <property type="molecule type" value="Genomic_DNA"/>
</dbReference>
<evidence type="ECO:0000256" key="2">
    <source>
        <dbReference type="ARBA" id="ARBA00009142"/>
    </source>
</evidence>
<dbReference type="InterPro" id="IPR052017">
    <property type="entry name" value="TSUP"/>
</dbReference>
<evidence type="ECO:0000256" key="6">
    <source>
        <dbReference type="ARBA" id="ARBA00022989"/>
    </source>
</evidence>
<keyword evidence="7 8" id="KW-0472">Membrane</keyword>
<keyword evidence="5 8" id="KW-0812">Transmembrane</keyword>
<keyword evidence="10" id="KW-1185">Reference proteome</keyword>
<reference evidence="9 10" key="1">
    <citation type="submission" date="2022-03" db="EMBL/GenBank/DDBJ databases">
        <title>Complete genome of Streptomyces rimosus ssp. rimosus R7 (=ATCC 10970).</title>
        <authorList>
            <person name="Beganovic S."/>
            <person name="Ruckert C."/>
            <person name="Busche T."/>
            <person name="Kalinowski J."/>
            <person name="Wittmann C."/>
        </authorList>
    </citation>
    <scope>NUCLEOTIDE SEQUENCE [LARGE SCALE GENOMIC DNA]</scope>
    <source>
        <strain evidence="9 10">R7</strain>
    </source>
</reference>
<organism evidence="9 10">
    <name type="scientific">Streptomyces rimosus subsp. rimosus</name>
    <dbReference type="NCBI Taxonomy" id="132474"/>
    <lineage>
        <taxon>Bacteria</taxon>
        <taxon>Bacillati</taxon>
        <taxon>Actinomycetota</taxon>
        <taxon>Actinomycetes</taxon>
        <taxon>Kitasatosporales</taxon>
        <taxon>Streptomycetaceae</taxon>
        <taxon>Streptomyces</taxon>
    </lineage>
</organism>
<keyword evidence="3" id="KW-0813">Transport</keyword>
<dbReference type="PANTHER" id="PTHR30269:SF0">
    <property type="entry name" value="MEMBRANE TRANSPORTER PROTEIN YFCA-RELATED"/>
    <property type="match status" value="1"/>
</dbReference>
<feature type="transmembrane region" description="Helical" evidence="8">
    <location>
        <begin position="231"/>
        <end position="250"/>
    </location>
</feature>
<evidence type="ECO:0000256" key="3">
    <source>
        <dbReference type="ARBA" id="ARBA00022448"/>
    </source>
</evidence>
<evidence type="ECO:0000256" key="4">
    <source>
        <dbReference type="ARBA" id="ARBA00022475"/>
    </source>
</evidence>
<evidence type="ECO:0000256" key="7">
    <source>
        <dbReference type="ARBA" id="ARBA00023136"/>
    </source>
</evidence>
<dbReference type="Pfam" id="PF01925">
    <property type="entry name" value="TauE"/>
    <property type="match status" value="1"/>
</dbReference>
<protein>
    <recommendedName>
        <fullName evidence="8">Probable membrane transporter protein</fullName>
    </recommendedName>
</protein>
<dbReference type="PANTHER" id="PTHR30269">
    <property type="entry name" value="TRANSMEMBRANE PROTEIN YFCA"/>
    <property type="match status" value="1"/>
</dbReference>
<gene>
    <name evidence="9" type="ORF">SRIMR7_05025</name>
</gene>
<feature type="transmembrane region" description="Helical" evidence="8">
    <location>
        <begin position="73"/>
        <end position="93"/>
    </location>
</feature>